<evidence type="ECO:0000256" key="1">
    <source>
        <dbReference type="SAM" id="MobiDB-lite"/>
    </source>
</evidence>
<comment type="caution">
    <text evidence="3">The sequence shown here is derived from an EMBL/GenBank/DDBJ whole genome shotgun (WGS) entry which is preliminary data.</text>
</comment>
<evidence type="ECO:0000259" key="2">
    <source>
        <dbReference type="PROSITE" id="PS50943"/>
    </source>
</evidence>
<reference evidence="3 4" key="1">
    <citation type="submission" date="2019-07" db="EMBL/GenBank/DDBJ databases">
        <title>Deinococcus detaillus sp. nov., isolated from humus soil in Antarctica.</title>
        <authorList>
            <person name="Zhang K."/>
        </authorList>
    </citation>
    <scope>NUCLEOTIDE SEQUENCE [LARGE SCALE GENOMIC DNA]</scope>
    <source>
        <strain evidence="3 4">H1</strain>
    </source>
</reference>
<dbReference type="CDD" id="cd00093">
    <property type="entry name" value="HTH_XRE"/>
    <property type="match status" value="1"/>
</dbReference>
<dbReference type="GO" id="GO:0003677">
    <property type="term" value="F:DNA binding"/>
    <property type="evidence" value="ECO:0007669"/>
    <property type="project" value="InterPro"/>
</dbReference>
<name>A0A553UX75_9DEIO</name>
<accession>A0A553UX75</accession>
<gene>
    <name evidence="3" type="ORF">FNU79_10325</name>
</gene>
<protein>
    <submittedName>
        <fullName evidence="3">Helix-turn-helix transcriptional regulator</fullName>
    </submittedName>
</protein>
<dbReference type="InterPro" id="IPR001387">
    <property type="entry name" value="Cro/C1-type_HTH"/>
</dbReference>
<dbReference type="RefSeq" id="WP_143720772.1">
    <property type="nucleotide sequence ID" value="NZ_VKDB01000010.1"/>
</dbReference>
<dbReference type="PROSITE" id="PS50943">
    <property type="entry name" value="HTH_CROC1"/>
    <property type="match status" value="1"/>
</dbReference>
<evidence type="ECO:0000313" key="3">
    <source>
        <dbReference type="EMBL" id="TSA84621.1"/>
    </source>
</evidence>
<feature type="domain" description="HTH cro/C1-type" evidence="2">
    <location>
        <begin position="101"/>
        <end position="156"/>
    </location>
</feature>
<dbReference type="Proteomes" id="UP000316092">
    <property type="component" value="Unassembled WGS sequence"/>
</dbReference>
<evidence type="ECO:0000313" key="4">
    <source>
        <dbReference type="Proteomes" id="UP000316092"/>
    </source>
</evidence>
<dbReference type="SMART" id="SM00530">
    <property type="entry name" value="HTH_XRE"/>
    <property type="match status" value="1"/>
</dbReference>
<dbReference type="AlphaFoldDB" id="A0A553UX75"/>
<proteinExistence type="predicted"/>
<sequence length="162" mass="17994">MNLTPKSQPKEDAMPNDTLNDDQRTHIYTLKNGATLSILDVPAKIDLHEPDFQAYTVDVARRLSVAGLAFEAQNPNPEVRQIMNYAELAPLPAPSPVSLEIRRALLARKLRPADLARKLGVAPSAVARWLDPSYYQHSTATLTKIAEALESELEIHFKLRAS</sequence>
<dbReference type="SUPFAM" id="SSF47413">
    <property type="entry name" value="lambda repressor-like DNA-binding domains"/>
    <property type="match status" value="1"/>
</dbReference>
<keyword evidence="4" id="KW-1185">Reference proteome</keyword>
<dbReference type="InterPro" id="IPR010982">
    <property type="entry name" value="Lambda_DNA-bd_dom_sf"/>
</dbReference>
<organism evidence="3 4">
    <name type="scientific">Deinococcus detaillensis</name>
    <dbReference type="NCBI Taxonomy" id="2592048"/>
    <lineage>
        <taxon>Bacteria</taxon>
        <taxon>Thermotogati</taxon>
        <taxon>Deinococcota</taxon>
        <taxon>Deinococci</taxon>
        <taxon>Deinococcales</taxon>
        <taxon>Deinococcaceae</taxon>
        <taxon>Deinococcus</taxon>
    </lineage>
</organism>
<feature type="region of interest" description="Disordered" evidence="1">
    <location>
        <begin position="1"/>
        <end position="21"/>
    </location>
</feature>
<dbReference type="Gene3D" id="1.10.260.40">
    <property type="entry name" value="lambda repressor-like DNA-binding domains"/>
    <property type="match status" value="1"/>
</dbReference>
<dbReference type="EMBL" id="VKDB01000010">
    <property type="protein sequence ID" value="TSA84621.1"/>
    <property type="molecule type" value="Genomic_DNA"/>
</dbReference>